<dbReference type="KEGG" id="acek:FLP30_07475"/>
<dbReference type="PIRSF" id="PIRSF000139">
    <property type="entry name" value="Glc_ox_4Fe-4S"/>
    <property type="match status" value="1"/>
</dbReference>
<dbReference type="InterPro" id="IPR017900">
    <property type="entry name" value="4Fe4S_Fe_S_CS"/>
</dbReference>
<comment type="catalytic activity">
    <reaction evidence="6">
        <text>(R)-lactate + A = pyruvate + AH2</text>
        <dbReference type="Rhea" id="RHEA:15089"/>
        <dbReference type="ChEBI" id="CHEBI:13193"/>
        <dbReference type="ChEBI" id="CHEBI:15361"/>
        <dbReference type="ChEBI" id="CHEBI:16004"/>
        <dbReference type="ChEBI" id="CHEBI:17499"/>
    </reaction>
</comment>
<dbReference type="Pfam" id="PF13183">
    <property type="entry name" value="Fer4_8"/>
    <property type="match status" value="1"/>
</dbReference>
<proteinExistence type="predicted"/>
<evidence type="ECO:0000259" key="8">
    <source>
        <dbReference type="PROSITE" id="PS51379"/>
    </source>
</evidence>
<dbReference type="PANTHER" id="PTHR32479:SF17">
    <property type="entry name" value="GLYCOLATE OXIDASE IRON-SULFUR SUBUNIT"/>
    <property type="match status" value="1"/>
</dbReference>
<dbReference type="GO" id="GO:0046872">
    <property type="term" value="F:metal ion binding"/>
    <property type="evidence" value="ECO:0007669"/>
    <property type="project" value="UniProtKB-UniRule"/>
</dbReference>
<comment type="catalytic activity">
    <reaction evidence="6">
        <text>glycolate + A = glyoxylate + AH2</text>
        <dbReference type="Rhea" id="RHEA:21264"/>
        <dbReference type="ChEBI" id="CHEBI:13193"/>
        <dbReference type="ChEBI" id="CHEBI:17499"/>
        <dbReference type="ChEBI" id="CHEBI:29805"/>
        <dbReference type="ChEBI" id="CHEBI:36655"/>
        <dbReference type="EC" id="1.1.99.14"/>
    </reaction>
</comment>
<keyword evidence="9" id="KW-0560">Oxidoreductase</keyword>
<evidence type="ECO:0000256" key="2">
    <source>
        <dbReference type="ARBA" id="ARBA00022723"/>
    </source>
</evidence>
<keyword evidence="3" id="KW-0677">Repeat</keyword>
<reference evidence="9 10" key="1">
    <citation type="submission" date="2019-09" db="EMBL/GenBank/DDBJ databases">
        <title>Genome sequencing of strain KACC 21233.</title>
        <authorList>
            <person name="Heo J."/>
            <person name="Kim S.-J."/>
            <person name="Kim J.-S."/>
            <person name="Hong S.-B."/>
            <person name="Kwon S.-W."/>
        </authorList>
    </citation>
    <scope>NUCLEOTIDE SEQUENCE [LARGE SCALE GENOMIC DNA]</scope>
    <source>
        <strain evidence="9 10">KACC 21233</strain>
    </source>
</reference>
<gene>
    <name evidence="9" type="primary">glcF</name>
    <name evidence="9" type="ORF">FLP30_07475</name>
</gene>
<dbReference type="GO" id="GO:0019154">
    <property type="term" value="F:glycolate dehydrogenase activity"/>
    <property type="evidence" value="ECO:0007669"/>
    <property type="project" value="UniProtKB-EC"/>
</dbReference>
<dbReference type="PANTHER" id="PTHR32479">
    <property type="entry name" value="GLYCOLATE OXIDASE IRON-SULFUR SUBUNIT"/>
    <property type="match status" value="1"/>
</dbReference>
<evidence type="ECO:0000313" key="10">
    <source>
        <dbReference type="Proteomes" id="UP000324536"/>
    </source>
</evidence>
<dbReference type="Proteomes" id="UP000324536">
    <property type="component" value="Chromosome"/>
</dbReference>
<sequence>MLSNIPQAARDTDPDLSLATDIIGNCVHCGVCLSRCPTYAVRREENDSPRGRIFLIKDMYEKGGAPDDRTVKHLDRCLTCLACEAICPSGVEYSKLIAHGREYVEEHYKRPLFQRVTRSMLVQLLPRTGLFRLALSAGRLARPARGLFSGTMRAMLDMVPTRPLPAPSKVDRPQTFPAQGTTAGTRPKRVALLNGCVQTVLDTAINEATIRLLQRHGVEVVVPRGAGCCGAPAEHMGDQDKAMPLVKANITAWLREADGPDGLDAVIINTSGCGTSVKAYGHTLRLDPQWADKAARVSAMARDITEFMVEIGLKPPVSPAGLRVVYHSACSMQHGQRIVNQPKDLLKQAGFTVLDVPEGYLCCGSAGTYNLLQPEIAGQLKDRKVRNIRSVNAQVAASGNIGCMTQLAGAVGIPFVHTVELLDWATGGPEPAALKSLGLKAE</sequence>
<feature type="domain" description="4Fe-4S ferredoxin-type" evidence="8">
    <location>
        <begin position="16"/>
        <end position="46"/>
    </location>
</feature>
<dbReference type="GO" id="GO:0051539">
    <property type="term" value="F:4 iron, 4 sulfur cluster binding"/>
    <property type="evidence" value="ECO:0007669"/>
    <property type="project" value="UniProtKB-UniRule"/>
</dbReference>
<evidence type="ECO:0000256" key="6">
    <source>
        <dbReference type="PIRNR" id="PIRNR000139"/>
    </source>
</evidence>
<accession>A0A5C1YP27</accession>
<dbReference type="InterPro" id="IPR004017">
    <property type="entry name" value="Cys_rich_dom"/>
</dbReference>
<dbReference type="InterPro" id="IPR017896">
    <property type="entry name" value="4Fe4S_Fe-S-bd"/>
</dbReference>
<evidence type="ECO:0000256" key="4">
    <source>
        <dbReference type="ARBA" id="ARBA00023004"/>
    </source>
</evidence>
<dbReference type="EMBL" id="CP043506">
    <property type="protein sequence ID" value="QEO17583.1"/>
    <property type="molecule type" value="Genomic_DNA"/>
</dbReference>
<keyword evidence="2 6" id="KW-0479">Metal-binding</keyword>
<dbReference type="RefSeq" id="WP_149279260.1">
    <property type="nucleotide sequence ID" value="NZ_CP043506.1"/>
</dbReference>
<dbReference type="Gene3D" id="1.10.1060.10">
    <property type="entry name" value="Alpha-helical ferredoxin"/>
    <property type="match status" value="1"/>
</dbReference>
<name>A0A5C1YP27_9PROT</name>
<comment type="cofactor">
    <cofactor evidence="6">
        <name>[4Fe-4S] cluster</name>
        <dbReference type="ChEBI" id="CHEBI:49883"/>
    </cofactor>
    <text evidence="6">Binds 2 [4Fe-4S] clusters.</text>
</comment>
<keyword evidence="10" id="KW-1185">Reference proteome</keyword>
<dbReference type="OrthoDB" id="9765258at2"/>
<keyword evidence="6" id="KW-0249">Electron transport</keyword>
<evidence type="ECO:0000313" key="9">
    <source>
        <dbReference type="EMBL" id="QEO17583.1"/>
    </source>
</evidence>
<evidence type="ECO:0000256" key="5">
    <source>
        <dbReference type="ARBA" id="ARBA00023014"/>
    </source>
</evidence>
<dbReference type="NCBIfam" id="NF008434">
    <property type="entry name" value="PRK11274.1"/>
    <property type="match status" value="1"/>
</dbReference>
<dbReference type="PROSITE" id="PS00198">
    <property type="entry name" value="4FE4S_FER_1"/>
    <property type="match status" value="2"/>
</dbReference>
<keyword evidence="5 6" id="KW-0411">Iron-sulfur</keyword>
<dbReference type="InterPro" id="IPR012257">
    <property type="entry name" value="Glc_ox_4Fe-4S"/>
</dbReference>
<dbReference type="PROSITE" id="PS51379">
    <property type="entry name" value="4FE4S_FER_2"/>
    <property type="match status" value="2"/>
</dbReference>
<keyword evidence="1 6" id="KW-0004">4Fe-4S</keyword>
<feature type="domain" description="4Fe-4S ferredoxin-type" evidence="8">
    <location>
        <begin position="68"/>
        <end position="91"/>
    </location>
</feature>
<feature type="region of interest" description="Disordered" evidence="7">
    <location>
        <begin position="164"/>
        <end position="183"/>
    </location>
</feature>
<dbReference type="EC" id="1.1.99.14" evidence="6"/>
<evidence type="ECO:0000256" key="3">
    <source>
        <dbReference type="ARBA" id="ARBA00022737"/>
    </source>
</evidence>
<comment type="function">
    <text evidence="6">Component of a complex that catalyzes the oxidation of glycolate to glyoxylate.</text>
</comment>
<organism evidence="9 10">
    <name type="scientific">Acetobacter vaccinii</name>
    <dbReference type="NCBI Taxonomy" id="2592655"/>
    <lineage>
        <taxon>Bacteria</taxon>
        <taxon>Pseudomonadati</taxon>
        <taxon>Pseudomonadota</taxon>
        <taxon>Alphaproteobacteria</taxon>
        <taxon>Acetobacterales</taxon>
        <taxon>Acetobacteraceae</taxon>
        <taxon>Acetobacter</taxon>
    </lineage>
</organism>
<dbReference type="Pfam" id="PF02754">
    <property type="entry name" value="CCG"/>
    <property type="match status" value="2"/>
</dbReference>
<keyword evidence="6" id="KW-0813">Transport</keyword>
<protein>
    <recommendedName>
        <fullName evidence="6">Glycolate oxidase iron-sulfur subunit</fullName>
        <ecNumber evidence="6">1.1.99.14</ecNumber>
    </recommendedName>
</protein>
<evidence type="ECO:0000256" key="7">
    <source>
        <dbReference type="SAM" id="MobiDB-lite"/>
    </source>
</evidence>
<evidence type="ECO:0000256" key="1">
    <source>
        <dbReference type="ARBA" id="ARBA00022485"/>
    </source>
</evidence>
<dbReference type="GO" id="GO:0047809">
    <property type="term" value="F:D-lactate dehydrogenase activity"/>
    <property type="evidence" value="ECO:0007669"/>
    <property type="project" value="RHEA"/>
</dbReference>
<dbReference type="InterPro" id="IPR009051">
    <property type="entry name" value="Helical_ferredxn"/>
</dbReference>
<keyword evidence="4 6" id="KW-0408">Iron</keyword>
<dbReference type="SUPFAM" id="SSF54862">
    <property type="entry name" value="4Fe-4S ferredoxins"/>
    <property type="match status" value="1"/>
</dbReference>
<dbReference type="AlphaFoldDB" id="A0A5C1YP27"/>